<dbReference type="EMBL" id="RFFH01000004">
    <property type="protein sequence ID" value="RMI32793.1"/>
    <property type="molecule type" value="Genomic_DNA"/>
</dbReference>
<organism evidence="1 2">
    <name type="scientific">Nocardia stercoris</name>
    <dbReference type="NCBI Taxonomy" id="2483361"/>
    <lineage>
        <taxon>Bacteria</taxon>
        <taxon>Bacillati</taxon>
        <taxon>Actinomycetota</taxon>
        <taxon>Actinomycetes</taxon>
        <taxon>Mycobacteriales</taxon>
        <taxon>Nocardiaceae</taxon>
        <taxon>Nocardia</taxon>
    </lineage>
</organism>
<accession>A0A3M2L8F1</accession>
<name>A0A3M2L8F1_9NOCA</name>
<keyword evidence="2" id="KW-1185">Reference proteome</keyword>
<dbReference type="Proteomes" id="UP000279275">
    <property type="component" value="Unassembled WGS sequence"/>
</dbReference>
<sequence length="175" mass="18616">MGFDLNWFAVRDKTADAVCGGLGLRRSGERTDFPSPRYAGAELAGGWYLVVEESARAHVGDAWDLADISKGCEVAAFSVAETAGYAELLGWRDGELVWAVRDDPDTGLDLTGDFPAELAGRIAEVRAQLAAASDPDDVDLGDLPTDLGKAYLGFEYDGLLGAPGDARFERLDATV</sequence>
<evidence type="ECO:0000313" key="1">
    <source>
        <dbReference type="EMBL" id="RMI32793.1"/>
    </source>
</evidence>
<comment type="caution">
    <text evidence="1">The sequence shown here is derived from an EMBL/GenBank/DDBJ whole genome shotgun (WGS) entry which is preliminary data.</text>
</comment>
<dbReference type="RefSeq" id="WP_122188178.1">
    <property type="nucleotide sequence ID" value="NZ_RFFH01000004.1"/>
</dbReference>
<dbReference type="AlphaFoldDB" id="A0A3M2L8F1"/>
<protein>
    <submittedName>
        <fullName evidence="1">Uncharacterized protein</fullName>
    </submittedName>
</protein>
<gene>
    <name evidence="1" type="ORF">EBN03_12715</name>
</gene>
<reference evidence="1 2" key="1">
    <citation type="submission" date="2018-10" db="EMBL/GenBank/DDBJ databases">
        <title>Isolation from cow dung.</title>
        <authorList>
            <person name="Ling L."/>
        </authorList>
    </citation>
    <scope>NUCLEOTIDE SEQUENCE [LARGE SCALE GENOMIC DNA]</scope>
    <source>
        <strain evidence="1 2">NEAU-LL90</strain>
    </source>
</reference>
<proteinExistence type="predicted"/>
<evidence type="ECO:0000313" key="2">
    <source>
        <dbReference type="Proteomes" id="UP000279275"/>
    </source>
</evidence>
<dbReference type="OrthoDB" id="4553115at2"/>